<accession>X0SLE0</accession>
<comment type="caution">
    <text evidence="2">The sequence shown here is derived from an EMBL/GenBank/DDBJ whole genome shotgun (WGS) entry which is preliminary data.</text>
</comment>
<gene>
    <name evidence="2" type="ORF">S01H1_06537</name>
</gene>
<feature type="region of interest" description="Disordered" evidence="1">
    <location>
        <begin position="244"/>
        <end position="265"/>
    </location>
</feature>
<dbReference type="AlphaFoldDB" id="X0SLE0"/>
<evidence type="ECO:0000313" key="2">
    <source>
        <dbReference type="EMBL" id="GAF81844.1"/>
    </source>
</evidence>
<dbReference type="EMBL" id="BARS01003370">
    <property type="protein sequence ID" value="GAF81844.1"/>
    <property type="molecule type" value="Genomic_DNA"/>
</dbReference>
<protein>
    <submittedName>
        <fullName evidence="2">Uncharacterized protein</fullName>
    </submittedName>
</protein>
<name>X0SLE0_9ZZZZ</name>
<reference evidence="2" key="1">
    <citation type="journal article" date="2014" name="Front. Microbiol.">
        <title>High frequency of phylogenetically diverse reductive dehalogenase-homologous genes in deep subseafloor sedimentary metagenomes.</title>
        <authorList>
            <person name="Kawai M."/>
            <person name="Futagami T."/>
            <person name="Toyoda A."/>
            <person name="Takaki Y."/>
            <person name="Nishi S."/>
            <person name="Hori S."/>
            <person name="Arai W."/>
            <person name="Tsubouchi T."/>
            <person name="Morono Y."/>
            <person name="Uchiyama I."/>
            <person name="Ito T."/>
            <person name="Fujiyama A."/>
            <person name="Inagaki F."/>
            <person name="Takami H."/>
        </authorList>
    </citation>
    <scope>NUCLEOTIDE SEQUENCE</scope>
    <source>
        <strain evidence="2">Expedition CK06-06</strain>
    </source>
</reference>
<sequence>MANDTGRITSVPVQALIETNTSRVTSVPVQALIDTNTSRITSVPVQALLDTNDVRATSIVAELLMKTSKVRATSIVAEVLYPYVAGPEFTSPYESMAVSDDTNVGTVPAGTGNLLYAQVVTFGSSGPVEAPAGWTTLDNYAIYTGDRYVWTGYIITDSPDADYTWVTNTTGSREIIIQRFTGVESFGGSDSQSVLNDDYAEAPTVETTEDNTLIIVSMGGYFAGTKELPPAFSNVRSNVKASRPDTMIGSRKKPSAGNSGAVRSDDWLPFAGYEQRSTQSW</sequence>
<feature type="non-terminal residue" evidence="2">
    <location>
        <position position="281"/>
    </location>
</feature>
<organism evidence="2">
    <name type="scientific">marine sediment metagenome</name>
    <dbReference type="NCBI Taxonomy" id="412755"/>
    <lineage>
        <taxon>unclassified sequences</taxon>
        <taxon>metagenomes</taxon>
        <taxon>ecological metagenomes</taxon>
    </lineage>
</organism>
<proteinExistence type="predicted"/>
<evidence type="ECO:0000256" key="1">
    <source>
        <dbReference type="SAM" id="MobiDB-lite"/>
    </source>
</evidence>